<protein>
    <submittedName>
        <fullName evidence="1">Tetratricopeptide repeat protein</fullName>
    </submittedName>
</protein>
<dbReference type="SUPFAM" id="SSF81901">
    <property type="entry name" value="HCP-like"/>
    <property type="match status" value="1"/>
</dbReference>
<dbReference type="SMART" id="SM00671">
    <property type="entry name" value="SEL1"/>
    <property type="match status" value="4"/>
</dbReference>
<evidence type="ECO:0000313" key="1">
    <source>
        <dbReference type="EMBL" id="MFC5431723.1"/>
    </source>
</evidence>
<organism evidence="1 2">
    <name type="scientific">Paraburkholderia denitrificans</name>
    <dbReference type="NCBI Taxonomy" id="694025"/>
    <lineage>
        <taxon>Bacteria</taxon>
        <taxon>Pseudomonadati</taxon>
        <taxon>Pseudomonadota</taxon>
        <taxon>Betaproteobacteria</taxon>
        <taxon>Burkholderiales</taxon>
        <taxon>Burkholderiaceae</taxon>
        <taxon>Paraburkholderia</taxon>
    </lineage>
</organism>
<dbReference type="PANTHER" id="PTHR11102:SF160">
    <property type="entry name" value="ERAD-ASSOCIATED E3 UBIQUITIN-PROTEIN LIGASE COMPONENT HRD3"/>
    <property type="match status" value="1"/>
</dbReference>
<dbReference type="Pfam" id="PF08238">
    <property type="entry name" value="Sel1"/>
    <property type="match status" value="4"/>
</dbReference>
<dbReference type="PANTHER" id="PTHR11102">
    <property type="entry name" value="SEL-1-LIKE PROTEIN"/>
    <property type="match status" value="1"/>
</dbReference>
<dbReference type="Proteomes" id="UP001596103">
    <property type="component" value="Unassembled WGS sequence"/>
</dbReference>
<name>A0ABW0JEZ3_9BURK</name>
<dbReference type="RefSeq" id="WP_377715176.1">
    <property type="nucleotide sequence ID" value="NZ_JBHSMP010000038.1"/>
</dbReference>
<dbReference type="InterPro" id="IPR011990">
    <property type="entry name" value="TPR-like_helical_dom_sf"/>
</dbReference>
<dbReference type="InterPro" id="IPR050767">
    <property type="entry name" value="Sel1_AlgK"/>
</dbReference>
<dbReference type="EMBL" id="JBHSMP010000038">
    <property type="protein sequence ID" value="MFC5431723.1"/>
    <property type="molecule type" value="Genomic_DNA"/>
</dbReference>
<comment type="caution">
    <text evidence="1">The sequence shown here is derived from an EMBL/GenBank/DDBJ whole genome shotgun (WGS) entry which is preliminary data.</text>
</comment>
<sequence length="255" mass="27168">MRTVSLTTLASASPDRLAAALSGPPEIAAAWIAAAAENGIVEAQAIYGQILLDGRGVARDPAAALTWFKHAANADHPMAMNMVGRCYEHGWGTAACASVAVYWFRLAARAGLDWGMYNYATALALGNGVDENRAEALAWFEKAAALGHAKSINLIGSFYEDGWVVEADPGTAFDRAFDHYRRAAVAGDFRGQFNYARCLAACGRIEEALEWIARVPQTATPAFIEKMRAHLATSPVAAFRAAASSLPSPFQESAS</sequence>
<gene>
    <name evidence="1" type="ORF">ACFPTO_23430</name>
</gene>
<evidence type="ECO:0000313" key="2">
    <source>
        <dbReference type="Proteomes" id="UP001596103"/>
    </source>
</evidence>
<dbReference type="Gene3D" id="1.25.40.10">
    <property type="entry name" value="Tetratricopeptide repeat domain"/>
    <property type="match status" value="1"/>
</dbReference>
<dbReference type="InterPro" id="IPR006597">
    <property type="entry name" value="Sel1-like"/>
</dbReference>
<accession>A0ABW0JEZ3</accession>
<keyword evidence="2" id="KW-1185">Reference proteome</keyword>
<proteinExistence type="predicted"/>
<reference evidence="2" key="1">
    <citation type="journal article" date="2019" name="Int. J. Syst. Evol. Microbiol.">
        <title>The Global Catalogue of Microorganisms (GCM) 10K type strain sequencing project: providing services to taxonomists for standard genome sequencing and annotation.</title>
        <authorList>
            <consortium name="The Broad Institute Genomics Platform"/>
            <consortium name="The Broad Institute Genome Sequencing Center for Infectious Disease"/>
            <person name="Wu L."/>
            <person name="Ma J."/>
        </authorList>
    </citation>
    <scope>NUCLEOTIDE SEQUENCE [LARGE SCALE GENOMIC DNA]</scope>
    <source>
        <strain evidence="2">CCUG 56042</strain>
    </source>
</reference>